<dbReference type="PANTHER" id="PTHR43734">
    <property type="entry name" value="PHYTOENE DESATURASE"/>
    <property type="match status" value="1"/>
</dbReference>
<reference evidence="3 4" key="1">
    <citation type="submission" date="2020-07" db="EMBL/GenBank/DDBJ databases">
        <title>Sequencing the genomes of 1000 actinobacteria strains.</title>
        <authorList>
            <person name="Klenk H.-P."/>
        </authorList>
    </citation>
    <scope>NUCLEOTIDE SEQUENCE [LARGE SCALE GENOMIC DNA]</scope>
    <source>
        <strain evidence="3 4">DSM 18448</strain>
    </source>
</reference>
<name>A0A852ZKS4_9ACTN</name>
<dbReference type="GO" id="GO:0016491">
    <property type="term" value="F:oxidoreductase activity"/>
    <property type="evidence" value="ECO:0007669"/>
    <property type="project" value="InterPro"/>
</dbReference>
<evidence type="ECO:0000313" key="3">
    <source>
        <dbReference type="EMBL" id="NYH89800.1"/>
    </source>
</evidence>
<dbReference type="Gene3D" id="3.50.50.60">
    <property type="entry name" value="FAD/NAD(P)-binding domain"/>
    <property type="match status" value="2"/>
</dbReference>
<dbReference type="EMBL" id="JACBZH010000001">
    <property type="protein sequence ID" value="NYH89800.1"/>
    <property type="molecule type" value="Genomic_DNA"/>
</dbReference>
<keyword evidence="4" id="KW-1185">Reference proteome</keyword>
<comment type="caution">
    <text evidence="3">The sequence shown here is derived from an EMBL/GenBank/DDBJ whole genome shotgun (WGS) entry which is preliminary data.</text>
</comment>
<dbReference type="SUPFAM" id="SSF51905">
    <property type="entry name" value="FAD/NAD(P)-binding domain"/>
    <property type="match status" value="1"/>
</dbReference>
<proteinExistence type="predicted"/>
<dbReference type="PRINTS" id="PR00411">
    <property type="entry name" value="PNDRDTASEI"/>
</dbReference>
<dbReference type="Pfam" id="PF01593">
    <property type="entry name" value="Amino_oxidase"/>
    <property type="match status" value="1"/>
</dbReference>
<evidence type="ECO:0000313" key="4">
    <source>
        <dbReference type="Proteomes" id="UP000579605"/>
    </source>
</evidence>
<feature type="domain" description="Amine oxidase" evidence="2">
    <location>
        <begin position="12"/>
        <end position="306"/>
    </location>
</feature>
<sequence>MAQVVVVGGGVGGLAAAARLAKLGHDVCLCEATDRLGGAVATVERSGFRWDLGPATMTLPATMRDLFRKSGRPLERVRTLLPVSTPRRHVFADGSTLDLPVESRSGQRDALEAVLGPAAATAWETTVDDLTPVWEVLRTRALEVPFTGGRALGAAGLRTLGYGRSLRGFARARLAEPRLRQVLEYAALPDGGVPPSRAPAFTAVAAYVERTFGSWYFPGGFTELATALGERLAERGVNVRLGTEVVAVTTDPKAAGDARGSVTGVRLADGETLPAQVVVADVDVRTLTDRMLDRPPGSLRRGARSLRVPPPRPRLLLGVRTDAGSALPYETVLHPAPGSAGPPVVVRAAPVEEAAPEGHQALSVHPAGEVGGEVGGGAREGTPEVLDLLAERGLDLRDRVVTRVESPVPSYGPTWRGAWRGLGVPANRTGVGGLFVVGGTAHPGPGVPLVLLGAATVAQEIGRA</sequence>
<dbReference type="InterPro" id="IPR036188">
    <property type="entry name" value="FAD/NAD-bd_sf"/>
</dbReference>
<dbReference type="EC" id="5.4.99.9" evidence="3"/>
<dbReference type="PANTHER" id="PTHR43734:SF1">
    <property type="entry name" value="PHYTOENE DESATURASE"/>
    <property type="match status" value="1"/>
</dbReference>
<evidence type="ECO:0000256" key="1">
    <source>
        <dbReference type="SAM" id="MobiDB-lite"/>
    </source>
</evidence>
<feature type="region of interest" description="Disordered" evidence="1">
    <location>
        <begin position="293"/>
        <end position="315"/>
    </location>
</feature>
<accession>A0A852ZKS4</accession>
<keyword evidence="3" id="KW-0413">Isomerase</keyword>
<organism evidence="3 4">
    <name type="scientific">Actinopolymorpha rutila</name>
    <dbReference type="NCBI Taxonomy" id="446787"/>
    <lineage>
        <taxon>Bacteria</taxon>
        <taxon>Bacillati</taxon>
        <taxon>Actinomycetota</taxon>
        <taxon>Actinomycetes</taxon>
        <taxon>Propionibacteriales</taxon>
        <taxon>Actinopolymorphaceae</taxon>
        <taxon>Actinopolymorpha</taxon>
    </lineage>
</organism>
<dbReference type="GO" id="GO:0008767">
    <property type="term" value="F:UDP-galactopyranose mutase activity"/>
    <property type="evidence" value="ECO:0007669"/>
    <property type="project" value="UniProtKB-EC"/>
</dbReference>
<dbReference type="Proteomes" id="UP000579605">
    <property type="component" value="Unassembled WGS sequence"/>
</dbReference>
<evidence type="ECO:0000259" key="2">
    <source>
        <dbReference type="Pfam" id="PF01593"/>
    </source>
</evidence>
<gene>
    <name evidence="3" type="ORF">F4554_002438</name>
</gene>
<dbReference type="AlphaFoldDB" id="A0A852ZKS4"/>
<dbReference type="InterPro" id="IPR002937">
    <property type="entry name" value="Amino_oxidase"/>
</dbReference>
<dbReference type="RefSeq" id="WP_179787460.1">
    <property type="nucleotide sequence ID" value="NZ_BAAARR010000010.1"/>
</dbReference>
<protein>
    <submittedName>
        <fullName evidence="3">UDP-galactopyranose mutase</fullName>
        <ecNumber evidence="3">5.4.99.9</ecNumber>
    </submittedName>
</protein>